<sequence>MTEESVTKSILKWLMQNNWTIVCFDFPQSGTGHFLHPNNSDSEKNKGAINPDIVAVKNNICLFFENKNRFYFLDYKKQNSLINGDDYSNAINDLLSNYTIDKIYYGIGLPTIKHSKKSEDTAQLVDFIIGVEENKQISILYNPKIILF</sequence>
<dbReference type="STRING" id="157687.HMPREF3180_01749"/>
<dbReference type="RefSeq" id="WP_060918339.1">
    <property type="nucleotide sequence ID" value="NZ_KQ960101.1"/>
</dbReference>
<gene>
    <name evidence="1" type="ORF">HMPREF3180_01749</name>
</gene>
<reference evidence="2" key="1">
    <citation type="submission" date="2016-01" db="EMBL/GenBank/DDBJ databases">
        <authorList>
            <person name="Mitreva M."/>
            <person name="Pepin K.H."/>
            <person name="Mihindukulasuriya K.A."/>
            <person name="Fulton R."/>
            <person name="Fronick C."/>
            <person name="O'Laughlin M."/>
            <person name="Miner T."/>
            <person name="Herter B."/>
            <person name="Rosa B.A."/>
            <person name="Cordes M."/>
            <person name="Tomlinson C."/>
            <person name="Wollam A."/>
            <person name="Palsikar V.B."/>
            <person name="Mardis E.R."/>
            <person name="Wilson R.K."/>
        </authorList>
    </citation>
    <scope>NUCLEOTIDE SEQUENCE [LARGE SCALE GENOMIC DNA]</scope>
    <source>
        <strain evidence="2">KA00185</strain>
    </source>
</reference>
<dbReference type="AlphaFoldDB" id="A0A134A1K3"/>
<dbReference type="OrthoDB" id="1444678at2"/>
<proteinExistence type="predicted"/>
<dbReference type="EMBL" id="LSDD01000132">
    <property type="protein sequence ID" value="KXB61556.1"/>
    <property type="molecule type" value="Genomic_DNA"/>
</dbReference>
<evidence type="ECO:0000313" key="2">
    <source>
        <dbReference type="Proteomes" id="UP000070483"/>
    </source>
</evidence>
<keyword evidence="2" id="KW-1185">Reference proteome</keyword>
<evidence type="ECO:0000313" key="1">
    <source>
        <dbReference type="EMBL" id="KXB61556.1"/>
    </source>
</evidence>
<protein>
    <submittedName>
        <fullName evidence="1">Uncharacterized protein</fullName>
    </submittedName>
</protein>
<dbReference type="Proteomes" id="UP000070483">
    <property type="component" value="Unassembled WGS sequence"/>
</dbReference>
<organism evidence="1 2">
    <name type="scientific">Leptotrichia wadei</name>
    <dbReference type="NCBI Taxonomy" id="157687"/>
    <lineage>
        <taxon>Bacteria</taxon>
        <taxon>Fusobacteriati</taxon>
        <taxon>Fusobacteriota</taxon>
        <taxon>Fusobacteriia</taxon>
        <taxon>Fusobacteriales</taxon>
        <taxon>Leptotrichiaceae</taxon>
        <taxon>Leptotrichia</taxon>
    </lineage>
</organism>
<accession>A0A134A1K3</accession>
<dbReference type="PATRIC" id="fig|157687.3.peg.1742"/>
<comment type="caution">
    <text evidence="1">The sequence shown here is derived from an EMBL/GenBank/DDBJ whole genome shotgun (WGS) entry which is preliminary data.</text>
</comment>
<name>A0A134A1K3_9FUSO</name>